<evidence type="ECO:0000313" key="6">
    <source>
        <dbReference type="Proteomes" id="UP001596109"/>
    </source>
</evidence>
<comment type="cofactor">
    <cofactor evidence="4">
        <name>Mg(2+)</name>
        <dbReference type="ChEBI" id="CHEBI:18420"/>
    </cofactor>
</comment>
<dbReference type="PANTHER" id="PTHR23407">
    <property type="entry name" value="ATPASE INHIBITOR/5-FORMYLTETRAHYDROFOLATE CYCLO-LIGASE"/>
    <property type="match status" value="1"/>
</dbReference>
<dbReference type="InterPro" id="IPR037171">
    <property type="entry name" value="NagB/RpiA_transferase-like"/>
</dbReference>
<evidence type="ECO:0000313" key="5">
    <source>
        <dbReference type="EMBL" id="MFC5591007.1"/>
    </source>
</evidence>
<keyword evidence="3 4" id="KW-0067">ATP-binding</keyword>
<keyword evidence="4" id="KW-0460">Magnesium</keyword>
<dbReference type="RefSeq" id="WP_381438247.1">
    <property type="nucleotide sequence ID" value="NZ_JBHSNO010000015.1"/>
</dbReference>
<accession>A0ABW0TPA8</accession>
<organism evidence="5 6">
    <name type="scientific">Sporosarcina soli</name>
    <dbReference type="NCBI Taxonomy" id="334736"/>
    <lineage>
        <taxon>Bacteria</taxon>
        <taxon>Bacillati</taxon>
        <taxon>Bacillota</taxon>
        <taxon>Bacilli</taxon>
        <taxon>Bacillales</taxon>
        <taxon>Caryophanaceae</taxon>
        <taxon>Sporosarcina</taxon>
    </lineage>
</organism>
<dbReference type="SUPFAM" id="SSF100950">
    <property type="entry name" value="NagB/RpiA/CoA transferase-like"/>
    <property type="match status" value="1"/>
</dbReference>
<evidence type="ECO:0000256" key="2">
    <source>
        <dbReference type="ARBA" id="ARBA00022741"/>
    </source>
</evidence>
<evidence type="ECO:0000256" key="4">
    <source>
        <dbReference type="RuleBase" id="RU361279"/>
    </source>
</evidence>
<comment type="catalytic activity">
    <reaction evidence="4">
        <text>(6S)-5-formyl-5,6,7,8-tetrahydrofolate + ATP = (6R)-5,10-methenyltetrahydrofolate + ADP + phosphate</text>
        <dbReference type="Rhea" id="RHEA:10488"/>
        <dbReference type="ChEBI" id="CHEBI:30616"/>
        <dbReference type="ChEBI" id="CHEBI:43474"/>
        <dbReference type="ChEBI" id="CHEBI:57455"/>
        <dbReference type="ChEBI" id="CHEBI:57457"/>
        <dbReference type="ChEBI" id="CHEBI:456216"/>
        <dbReference type="EC" id="6.3.3.2"/>
    </reaction>
</comment>
<keyword evidence="4" id="KW-0479">Metal-binding</keyword>
<keyword evidence="6" id="KW-1185">Reference proteome</keyword>
<gene>
    <name evidence="5" type="ORF">ACFPRA_19185</name>
</gene>
<proteinExistence type="inferred from homology"/>
<dbReference type="GO" id="GO:0030272">
    <property type="term" value="F:5-formyltetrahydrofolate cyclo-ligase activity"/>
    <property type="evidence" value="ECO:0007669"/>
    <property type="project" value="UniProtKB-EC"/>
</dbReference>
<keyword evidence="5" id="KW-0436">Ligase</keyword>
<reference evidence="6" key="1">
    <citation type="journal article" date="2019" name="Int. J. Syst. Evol. Microbiol.">
        <title>The Global Catalogue of Microorganisms (GCM) 10K type strain sequencing project: providing services to taxonomists for standard genome sequencing and annotation.</title>
        <authorList>
            <consortium name="The Broad Institute Genomics Platform"/>
            <consortium name="The Broad Institute Genome Sequencing Center for Infectious Disease"/>
            <person name="Wu L."/>
            <person name="Ma J."/>
        </authorList>
    </citation>
    <scope>NUCLEOTIDE SEQUENCE [LARGE SCALE GENOMIC DNA]</scope>
    <source>
        <strain evidence="6">CGMCC 4.1434</strain>
    </source>
</reference>
<evidence type="ECO:0000256" key="1">
    <source>
        <dbReference type="ARBA" id="ARBA00010638"/>
    </source>
</evidence>
<dbReference type="NCBIfam" id="TIGR02727">
    <property type="entry name" value="MTHFS_bact"/>
    <property type="match status" value="1"/>
</dbReference>
<name>A0ABW0TPA8_9BACL</name>
<protein>
    <recommendedName>
        <fullName evidence="4">5-formyltetrahydrofolate cyclo-ligase</fullName>
        <ecNumber evidence="4">6.3.3.2</ecNumber>
    </recommendedName>
</protein>
<dbReference type="EMBL" id="JBHSNO010000015">
    <property type="protein sequence ID" value="MFC5591007.1"/>
    <property type="molecule type" value="Genomic_DNA"/>
</dbReference>
<dbReference type="Pfam" id="PF01812">
    <property type="entry name" value="5-FTHF_cyc-lig"/>
    <property type="match status" value="1"/>
</dbReference>
<dbReference type="Gene3D" id="3.40.50.10420">
    <property type="entry name" value="NagB/RpiA/CoA transferase-like"/>
    <property type="match status" value="1"/>
</dbReference>
<comment type="similarity">
    <text evidence="1 4">Belongs to the 5-formyltetrahydrofolate cyclo-ligase family.</text>
</comment>
<dbReference type="PIRSF" id="PIRSF006806">
    <property type="entry name" value="FTHF_cligase"/>
    <property type="match status" value="1"/>
</dbReference>
<comment type="caution">
    <text evidence="5">The sequence shown here is derived from an EMBL/GenBank/DDBJ whole genome shotgun (WGS) entry which is preliminary data.</text>
</comment>
<dbReference type="InterPro" id="IPR002698">
    <property type="entry name" value="FTHF_cligase"/>
</dbReference>
<dbReference type="EC" id="6.3.3.2" evidence="4"/>
<dbReference type="Proteomes" id="UP001596109">
    <property type="component" value="Unassembled WGS sequence"/>
</dbReference>
<keyword evidence="2 4" id="KW-0547">Nucleotide-binding</keyword>
<sequence length="188" mass="21622">MDKIFFRNQVLDALNSMERAQHEKWSSCIAERVIASEEFRNAETIGITLSRFPEIETRNIIESAWQVGKRVAVPKCIHSTREMDFRLIQSYGQLETVYLDLLEPIVGETISIKKEAIDLQIVPGVVFSEEGYRIGFGGGYYDRYLQDYQGSTLSLAFDCQIGYEVPVETHDIPVRKIYTEQREILCAK</sequence>
<dbReference type="PANTHER" id="PTHR23407:SF1">
    <property type="entry name" value="5-FORMYLTETRAHYDROFOLATE CYCLO-LIGASE"/>
    <property type="match status" value="1"/>
</dbReference>
<dbReference type="InterPro" id="IPR024185">
    <property type="entry name" value="FTHF_cligase-like_sf"/>
</dbReference>
<evidence type="ECO:0000256" key="3">
    <source>
        <dbReference type="ARBA" id="ARBA00022840"/>
    </source>
</evidence>